<feature type="compositionally biased region" description="Polar residues" evidence="1">
    <location>
        <begin position="76"/>
        <end position="89"/>
    </location>
</feature>
<evidence type="ECO:0000256" key="1">
    <source>
        <dbReference type="SAM" id="MobiDB-lite"/>
    </source>
</evidence>
<accession>A0A1C6Y7N8</accession>
<reference evidence="2 3" key="1">
    <citation type="submission" date="2016-08" db="EMBL/GenBank/DDBJ databases">
        <authorList>
            <consortium name="Pathogen Informatics"/>
        </authorList>
    </citation>
    <scope>NUCLEOTIDE SEQUENCE [LARGE SCALE GENOMIC DNA]</scope>
    <source>
        <strain evidence="2 3">DS</strain>
    </source>
</reference>
<protein>
    <submittedName>
        <fullName evidence="2">Uncharacterized protein</fullName>
    </submittedName>
</protein>
<feature type="region of interest" description="Disordered" evidence="1">
    <location>
        <begin position="73"/>
        <end position="96"/>
    </location>
</feature>
<dbReference type="Proteomes" id="UP000507536">
    <property type="component" value="Chromosome 6"/>
</dbReference>
<sequence length="96" mass="10807">MLEKEVQILNHKSTDSTERSKYYTSSSFYNTYTDIGNSLYKKASSTLENVYDKSRNFASNTISYVNEQLNKALENGPSSNLNGPQSTPSLPDEKQP</sequence>
<organism evidence="2 3">
    <name type="scientific">Plasmodium chabaudi adami</name>
    <dbReference type="NCBI Taxonomy" id="5826"/>
    <lineage>
        <taxon>Eukaryota</taxon>
        <taxon>Sar</taxon>
        <taxon>Alveolata</taxon>
        <taxon>Apicomplexa</taxon>
        <taxon>Aconoidasida</taxon>
        <taxon>Haemosporida</taxon>
        <taxon>Plasmodiidae</taxon>
        <taxon>Plasmodium</taxon>
        <taxon>Plasmodium (Vinckeia)</taxon>
    </lineage>
</organism>
<dbReference type="EMBL" id="LT608186">
    <property type="protein sequence ID" value="SCM19300.1"/>
    <property type="molecule type" value="Genomic_DNA"/>
</dbReference>
<gene>
    <name evidence="2" type="ORF">PCHDS_000092600</name>
</gene>
<name>A0A1C6Y7N8_PLACE</name>
<evidence type="ECO:0000313" key="2">
    <source>
        <dbReference type="EMBL" id="SCM19300.1"/>
    </source>
</evidence>
<feature type="region of interest" description="Disordered" evidence="1">
    <location>
        <begin position="1"/>
        <end position="20"/>
    </location>
</feature>
<evidence type="ECO:0000313" key="3">
    <source>
        <dbReference type="Proteomes" id="UP000507536"/>
    </source>
</evidence>
<proteinExistence type="predicted"/>
<dbReference type="AlphaFoldDB" id="A0A1C6Y7N8"/>